<dbReference type="EMBL" id="FOSF01000010">
    <property type="protein sequence ID" value="SFJ96241.1"/>
    <property type="molecule type" value="Genomic_DNA"/>
</dbReference>
<sequence>MIKVSYGSKSLESLNRNKTGKSKKQKTEPEQEKMRTMIHSIIGDLESVIRKGIEQQKAGTKNINMNEVLESVEELFGIKAKEESDNTFSIDGTAFTADELQKAVGVLKGTEGEISAHITESKLLDYINYAHFEIARNVVDKYSKKNLNAQQTELVIKALNSFIEKAQEVHDSIIKRIFEKTQDKYYGYKVTDTAVNDDLATVTGDKVVASNQDLINRITSLFSSVDFSDSAAVSKVINDFKEMVIPAYKEVTEDTEKLEDKLSYDELSLSKTIKNFVNHVSD</sequence>
<gene>
    <name evidence="2" type="ORF">SAMN04487865_101022</name>
</gene>
<feature type="region of interest" description="Disordered" evidence="1">
    <location>
        <begin position="1"/>
        <end position="32"/>
    </location>
</feature>
<feature type="compositionally biased region" description="Polar residues" evidence="1">
    <location>
        <begin position="7"/>
        <end position="17"/>
    </location>
</feature>
<dbReference type="AlphaFoldDB" id="A0A662Z9Z1"/>
<name>A0A662Z9Z1_9GAMM</name>
<proteinExistence type="predicted"/>
<keyword evidence="3" id="KW-1185">Reference proteome</keyword>
<evidence type="ECO:0000256" key="1">
    <source>
        <dbReference type="SAM" id="MobiDB-lite"/>
    </source>
</evidence>
<dbReference type="RefSeq" id="WP_074839810.1">
    <property type="nucleotide sequence ID" value="NZ_CP047056.1"/>
</dbReference>
<dbReference type="Proteomes" id="UP000243374">
    <property type="component" value="Unassembled WGS sequence"/>
</dbReference>
<evidence type="ECO:0000313" key="3">
    <source>
        <dbReference type="Proteomes" id="UP000243374"/>
    </source>
</evidence>
<accession>A0A662Z9Z1</accession>
<dbReference type="OrthoDB" id="7057796at2"/>
<reference evidence="2 3" key="1">
    <citation type="submission" date="2016-10" db="EMBL/GenBank/DDBJ databases">
        <authorList>
            <person name="Varghese N."/>
            <person name="Submissions S."/>
        </authorList>
    </citation>
    <scope>NUCLEOTIDE SEQUENCE [LARGE SCALE GENOMIC DNA]</scope>
    <source>
        <strain evidence="2 3">22B</strain>
    </source>
</reference>
<organism evidence="2 3">
    <name type="scientific">Succinivibrio dextrinosolvens</name>
    <dbReference type="NCBI Taxonomy" id="83771"/>
    <lineage>
        <taxon>Bacteria</taxon>
        <taxon>Pseudomonadati</taxon>
        <taxon>Pseudomonadota</taxon>
        <taxon>Gammaproteobacteria</taxon>
        <taxon>Aeromonadales</taxon>
        <taxon>Succinivibrionaceae</taxon>
        <taxon>Succinivibrio</taxon>
    </lineage>
</organism>
<evidence type="ECO:0000313" key="2">
    <source>
        <dbReference type="EMBL" id="SFJ96241.1"/>
    </source>
</evidence>
<protein>
    <submittedName>
        <fullName evidence="2">Uncharacterized protein</fullName>
    </submittedName>
</protein>